<protein>
    <submittedName>
        <fullName evidence="2 4">Uncharacterized protein</fullName>
    </submittedName>
</protein>
<accession>A0A183HRC6</accession>
<feature type="transmembrane region" description="Helical" evidence="1">
    <location>
        <begin position="360"/>
        <end position="378"/>
    </location>
</feature>
<keyword evidence="1" id="KW-0812">Transmembrane</keyword>
<evidence type="ECO:0000313" key="2">
    <source>
        <dbReference type="EMBL" id="VDO65311.1"/>
    </source>
</evidence>
<evidence type="ECO:0000313" key="3">
    <source>
        <dbReference type="Proteomes" id="UP000267606"/>
    </source>
</evidence>
<evidence type="ECO:0000313" key="4">
    <source>
        <dbReference type="WBParaSite" id="OFLC_0001003701-mRNA-1"/>
    </source>
</evidence>
<keyword evidence="1" id="KW-0472">Membrane</keyword>
<dbReference type="EMBL" id="UZAJ01012958">
    <property type="protein sequence ID" value="VDO65311.1"/>
    <property type="molecule type" value="Genomic_DNA"/>
</dbReference>
<sequence length="384" mass="41601">MASTAAHHAMEIIGGRISLNVFTGNISMNIIAHTHLEYLPTMMTPFLTPQDNFEDIRIDDSNRNFPTDGQSSSNNSVSVTQVPFTMVSHSVSNENSNFRAEVTATTYDHIPESALTIPLLSLSTIKPTSTVSLVFPEPSLATILPSRTTSTPLSSTRSTALSYFEEITSHIRFITKTIKTVRLGTSMDTSHWPKIDETTADTTNTSTVAPSSILSTLMTVHSSPSFSLTDVPSSMLSSSSATMFSNVPQSPVGTLTSSRTAEIMIGNISVTSLIPQSFTSTSITNSSGSISGNEYTDDENNKNVQTDLIEFSWDNIGKNSIPLTTTTTVIATMAHTGKFYLITLILNFGKFEKSTDSNLIAIYCLANVICSIILFNSFSLKFCD</sequence>
<keyword evidence="3" id="KW-1185">Reference proteome</keyword>
<organism evidence="4">
    <name type="scientific">Onchocerca flexuosa</name>
    <dbReference type="NCBI Taxonomy" id="387005"/>
    <lineage>
        <taxon>Eukaryota</taxon>
        <taxon>Metazoa</taxon>
        <taxon>Ecdysozoa</taxon>
        <taxon>Nematoda</taxon>
        <taxon>Chromadorea</taxon>
        <taxon>Rhabditida</taxon>
        <taxon>Spirurina</taxon>
        <taxon>Spiruromorpha</taxon>
        <taxon>Filarioidea</taxon>
        <taxon>Onchocercidae</taxon>
        <taxon>Onchocerca</taxon>
    </lineage>
</organism>
<reference evidence="4" key="1">
    <citation type="submission" date="2016-06" db="UniProtKB">
        <authorList>
            <consortium name="WormBaseParasite"/>
        </authorList>
    </citation>
    <scope>IDENTIFICATION</scope>
</reference>
<reference evidence="2 3" key="2">
    <citation type="submission" date="2018-11" db="EMBL/GenBank/DDBJ databases">
        <authorList>
            <consortium name="Pathogen Informatics"/>
        </authorList>
    </citation>
    <scope>NUCLEOTIDE SEQUENCE [LARGE SCALE GENOMIC DNA]</scope>
</reference>
<gene>
    <name evidence="2" type="ORF">OFLC_LOCUS10038</name>
</gene>
<name>A0A183HRC6_9BILA</name>
<dbReference type="WBParaSite" id="OFLC_0001003701-mRNA-1">
    <property type="protein sequence ID" value="OFLC_0001003701-mRNA-1"/>
    <property type="gene ID" value="OFLC_0001003701"/>
</dbReference>
<evidence type="ECO:0000256" key="1">
    <source>
        <dbReference type="SAM" id="Phobius"/>
    </source>
</evidence>
<dbReference type="AlphaFoldDB" id="A0A183HRC6"/>
<keyword evidence="1" id="KW-1133">Transmembrane helix</keyword>
<dbReference type="Proteomes" id="UP000267606">
    <property type="component" value="Unassembled WGS sequence"/>
</dbReference>
<proteinExistence type="predicted"/>